<dbReference type="SUPFAM" id="SSF53448">
    <property type="entry name" value="Nucleotide-diphospho-sugar transferases"/>
    <property type="match status" value="1"/>
</dbReference>
<dbReference type="Gene3D" id="3.90.550.10">
    <property type="entry name" value="Spore Coat Polysaccharide Biosynthesis Protein SpsA, Chain A"/>
    <property type="match status" value="1"/>
</dbReference>
<evidence type="ECO:0000256" key="1">
    <source>
        <dbReference type="ARBA" id="ARBA00004141"/>
    </source>
</evidence>
<protein>
    <submittedName>
        <fullName evidence="9">Glycosyltransferase family 2 protein</fullName>
        <ecNumber evidence="9">2.4.-.-</ecNumber>
    </submittedName>
</protein>
<keyword evidence="10" id="KW-1185">Reference proteome</keyword>
<comment type="subcellular location">
    <subcellularLocation>
        <location evidence="1">Membrane</location>
        <topology evidence="1">Multi-pass membrane protein</topology>
    </subcellularLocation>
</comment>
<feature type="transmembrane region" description="Helical" evidence="7">
    <location>
        <begin position="263"/>
        <end position="287"/>
    </location>
</feature>
<dbReference type="EC" id="2.4.-.-" evidence="9"/>
<dbReference type="EMBL" id="JAZAQF010000059">
    <property type="protein sequence ID" value="MFG3818032.1"/>
    <property type="molecule type" value="Genomic_DNA"/>
</dbReference>
<feature type="transmembrane region" description="Helical" evidence="7">
    <location>
        <begin position="229"/>
        <end position="251"/>
    </location>
</feature>
<comment type="caution">
    <text evidence="9">The sequence shown here is derived from an EMBL/GenBank/DDBJ whole genome shotgun (WGS) entry which is preliminary data.</text>
</comment>
<keyword evidence="5 7" id="KW-1133">Transmembrane helix</keyword>
<keyword evidence="6 7" id="KW-0472">Membrane</keyword>
<keyword evidence="2 9" id="KW-0328">Glycosyltransferase</keyword>
<evidence type="ECO:0000256" key="7">
    <source>
        <dbReference type="SAM" id="Phobius"/>
    </source>
</evidence>
<reference evidence="10" key="1">
    <citation type="journal article" date="2024" name="Algal Res.">
        <title>Biochemical, toxicological and genomic investigation of a high-biomass producing Limnothrix strain isolated from Italian shallow drinking water reservoir.</title>
        <authorList>
            <person name="Simonazzi M."/>
            <person name="Shishido T.K."/>
            <person name="Delbaje E."/>
            <person name="Wahlsten M."/>
            <person name="Fewer D.P."/>
            <person name="Sivonen K."/>
            <person name="Pezzolesi L."/>
            <person name="Pistocchi R."/>
        </authorList>
    </citation>
    <scope>NUCLEOTIDE SEQUENCE [LARGE SCALE GENOMIC DNA]</scope>
    <source>
        <strain evidence="10">LRLZ20PSL1</strain>
    </source>
</reference>
<dbReference type="CDD" id="cd04187">
    <property type="entry name" value="DPM1_like_bac"/>
    <property type="match status" value="1"/>
</dbReference>
<feature type="domain" description="Glycosyltransferase 2-like" evidence="8">
    <location>
        <begin position="6"/>
        <end position="165"/>
    </location>
</feature>
<evidence type="ECO:0000256" key="3">
    <source>
        <dbReference type="ARBA" id="ARBA00022679"/>
    </source>
</evidence>
<organism evidence="9 10">
    <name type="scientific">Limnothrix redekei LRLZ20PSL1</name>
    <dbReference type="NCBI Taxonomy" id="3112953"/>
    <lineage>
        <taxon>Bacteria</taxon>
        <taxon>Bacillati</taxon>
        <taxon>Cyanobacteriota</taxon>
        <taxon>Cyanophyceae</taxon>
        <taxon>Pseudanabaenales</taxon>
        <taxon>Pseudanabaenaceae</taxon>
        <taxon>Limnothrix</taxon>
    </lineage>
</organism>
<dbReference type="RefSeq" id="WP_393012877.1">
    <property type="nucleotide sequence ID" value="NZ_JAZAQF010000059.1"/>
</dbReference>
<evidence type="ECO:0000256" key="4">
    <source>
        <dbReference type="ARBA" id="ARBA00022692"/>
    </source>
</evidence>
<accession>A0ABW7CA49</accession>
<dbReference type="InterPro" id="IPR050256">
    <property type="entry name" value="Glycosyltransferase_2"/>
</dbReference>
<dbReference type="PANTHER" id="PTHR48090">
    <property type="entry name" value="UNDECAPRENYL-PHOSPHATE 4-DEOXY-4-FORMAMIDO-L-ARABINOSE TRANSFERASE-RELATED"/>
    <property type="match status" value="1"/>
</dbReference>
<sequence length="312" mass="35142">MKPRYSIVIPIFNEAATILELWQQLRATLDQLAAPAEIIFVDDGSVDHSAKIVQDLIDHDSEVRLLQLSRNFGHQCALAAGIDHAQGDAVILMDGDLQDSPSAILSFVEQWQAGYDVVYAIRRKRKEFILKRIAFRLFYRLLNYLSGLTLPLDAGIFSLMDRKVAAALRSMPERNRYLSGLRAYAGFRQTGVVVERGPRFSGEPRVTISKLFKLAFDGIFSFSVIPLRITVYVGLFCALIAFALGLIGLYFKFALGHSFLDWAYGLTTTFFMGGIQLVFLGILGEYIGRIYDEVKQRPYYLVSNRLGFRDSA</sequence>
<dbReference type="Pfam" id="PF00535">
    <property type="entry name" value="Glycos_transf_2"/>
    <property type="match status" value="1"/>
</dbReference>
<evidence type="ECO:0000256" key="5">
    <source>
        <dbReference type="ARBA" id="ARBA00022989"/>
    </source>
</evidence>
<evidence type="ECO:0000256" key="2">
    <source>
        <dbReference type="ARBA" id="ARBA00022676"/>
    </source>
</evidence>
<dbReference type="PANTHER" id="PTHR48090:SF1">
    <property type="entry name" value="PROPHAGE BACTOPRENOL GLUCOSYL TRANSFERASE HOMOLOG"/>
    <property type="match status" value="1"/>
</dbReference>
<dbReference type="InterPro" id="IPR001173">
    <property type="entry name" value="Glyco_trans_2-like"/>
</dbReference>
<proteinExistence type="predicted"/>
<evidence type="ECO:0000313" key="9">
    <source>
        <dbReference type="EMBL" id="MFG3818032.1"/>
    </source>
</evidence>
<evidence type="ECO:0000259" key="8">
    <source>
        <dbReference type="Pfam" id="PF00535"/>
    </source>
</evidence>
<dbReference type="Proteomes" id="UP001604335">
    <property type="component" value="Unassembled WGS sequence"/>
</dbReference>
<keyword evidence="3 9" id="KW-0808">Transferase</keyword>
<evidence type="ECO:0000256" key="6">
    <source>
        <dbReference type="ARBA" id="ARBA00023136"/>
    </source>
</evidence>
<evidence type="ECO:0000313" key="10">
    <source>
        <dbReference type="Proteomes" id="UP001604335"/>
    </source>
</evidence>
<name>A0ABW7CA49_9CYAN</name>
<keyword evidence="4 7" id="KW-0812">Transmembrane</keyword>
<dbReference type="GO" id="GO:0016757">
    <property type="term" value="F:glycosyltransferase activity"/>
    <property type="evidence" value="ECO:0007669"/>
    <property type="project" value="UniProtKB-KW"/>
</dbReference>
<dbReference type="InterPro" id="IPR029044">
    <property type="entry name" value="Nucleotide-diphossugar_trans"/>
</dbReference>
<gene>
    <name evidence="9" type="ORF">VPK24_10330</name>
</gene>